<feature type="transmembrane region" description="Helical" evidence="7">
    <location>
        <begin position="177"/>
        <end position="195"/>
    </location>
</feature>
<evidence type="ECO:0000259" key="8">
    <source>
        <dbReference type="PROSITE" id="PS50850"/>
    </source>
</evidence>
<keyword evidence="10" id="KW-1185">Reference proteome</keyword>
<feature type="transmembrane region" description="Helical" evidence="7">
    <location>
        <begin position="54"/>
        <end position="73"/>
    </location>
</feature>
<reference evidence="9 10" key="1">
    <citation type="submission" date="2019-11" db="EMBL/GenBank/DDBJ databases">
        <title>Acidiferrimicrobium australis gen. nov., sp. nov., an acidophilic and obligately heterotrophic, member of the Actinobacteria that catalyses dissimilatory oxido- reduction of iron isolated from metal-rich acidic water in Chile.</title>
        <authorList>
            <person name="Gonzalez D."/>
            <person name="Huber K."/>
            <person name="Hedrich S."/>
            <person name="Rojas-Villalobos C."/>
            <person name="Quatrini R."/>
            <person name="Dinamarca M.A."/>
            <person name="Schwarz A."/>
            <person name="Canales C."/>
            <person name="Nancucheo I."/>
        </authorList>
    </citation>
    <scope>NUCLEOTIDE SEQUENCE [LARGE SCALE GENOMIC DNA]</scope>
    <source>
        <strain evidence="9 10">USS-CCA1</strain>
    </source>
</reference>
<feature type="transmembrane region" description="Helical" evidence="7">
    <location>
        <begin position="85"/>
        <end position="105"/>
    </location>
</feature>
<feature type="non-terminal residue" evidence="9">
    <location>
        <position position="571"/>
    </location>
</feature>
<keyword evidence="6 7" id="KW-0472">Membrane</keyword>
<dbReference type="Gene3D" id="1.20.1250.20">
    <property type="entry name" value="MFS general substrate transporter like domains"/>
    <property type="match status" value="2"/>
</dbReference>
<evidence type="ECO:0000256" key="7">
    <source>
        <dbReference type="SAM" id="Phobius"/>
    </source>
</evidence>
<evidence type="ECO:0000256" key="4">
    <source>
        <dbReference type="ARBA" id="ARBA00022692"/>
    </source>
</evidence>
<feature type="transmembrane region" description="Helical" evidence="7">
    <location>
        <begin position="356"/>
        <end position="374"/>
    </location>
</feature>
<evidence type="ECO:0000256" key="5">
    <source>
        <dbReference type="ARBA" id="ARBA00022989"/>
    </source>
</evidence>
<evidence type="ECO:0000313" key="9">
    <source>
        <dbReference type="EMBL" id="MST32616.1"/>
    </source>
</evidence>
<dbReference type="Pfam" id="PF07690">
    <property type="entry name" value="MFS_1"/>
    <property type="match status" value="2"/>
</dbReference>
<evidence type="ECO:0000256" key="6">
    <source>
        <dbReference type="ARBA" id="ARBA00023136"/>
    </source>
</evidence>
<dbReference type="Proteomes" id="UP000437736">
    <property type="component" value="Unassembled WGS sequence"/>
</dbReference>
<name>A0ABW9QSY2_9ACTN</name>
<comment type="subcellular location">
    <subcellularLocation>
        <location evidence="1">Cell membrane</location>
        <topology evidence="1">Multi-pass membrane protein</topology>
    </subcellularLocation>
</comment>
<proteinExistence type="predicted"/>
<keyword evidence="2" id="KW-0813">Transport</keyword>
<dbReference type="PANTHER" id="PTHR42718:SF46">
    <property type="entry name" value="BLR6921 PROTEIN"/>
    <property type="match status" value="1"/>
</dbReference>
<evidence type="ECO:0000256" key="3">
    <source>
        <dbReference type="ARBA" id="ARBA00022475"/>
    </source>
</evidence>
<dbReference type="InterPro" id="IPR020846">
    <property type="entry name" value="MFS_dom"/>
</dbReference>
<sequence length="571" mass="59381">MTAARSGNYKWVALINTTIGILMATIDSSIVLISLPAIFRGIGINPLTTGNTSYLLWMLMGYMVVTAVLVVTFGRVGDMWGRVKMYNLGFLVFTVGSLAASLTYFGGPPAAIYLIVMRIVQGVGGAMIMANSAAILTDAFPENERGMALGINSVAGIAGSFIGLVAGGLLSVVDWHLIFYVSVPIGVLGTVWAYLKLEEVSKKEGGRIDLAGNVLFGVGLVAVLVGITYALQPYGGSSMGWTNPFVLALLIGGVVLLLAFVVVEGRVAQPMFDVSLFRIRAFAAGNIASLLSSVGRGGLMFMLIIWLQGIWLPLHGYNFVDTPLWAGIYMLPLTAGFLIAGPASGWLSDHFGARPFATGGMVAAAATFGLLLLLPVDFGYLWFALLLLCNGLAMGLFAAPNTAGIMNAVPPNRRGVASGMRSTFQNAGMTLSIGLFFTIMVVGLAASLPSALTHGLTAQGVPAAAAGRIAHLPPVSILFAAFLGYNPMKSLLGPTLAKLSPAHQAALTGHGFFSHLIAGPFHDGLTIVFSFALVMCLVAAAASWMRGSAAAAARASQAVRASQAGRAAGDG</sequence>
<organism evidence="9 10">
    <name type="scientific">Acidiferrimicrobium australe</name>
    <dbReference type="NCBI Taxonomy" id="2664430"/>
    <lineage>
        <taxon>Bacteria</taxon>
        <taxon>Bacillati</taxon>
        <taxon>Actinomycetota</taxon>
        <taxon>Acidimicrobiia</taxon>
        <taxon>Acidimicrobiales</taxon>
        <taxon>Acidimicrobiaceae</taxon>
        <taxon>Acidiferrimicrobium</taxon>
    </lineage>
</organism>
<feature type="transmembrane region" description="Helical" evidence="7">
    <location>
        <begin position="427"/>
        <end position="448"/>
    </location>
</feature>
<protein>
    <submittedName>
        <fullName evidence="9">MFS transporter</fullName>
    </submittedName>
</protein>
<feature type="transmembrane region" description="Helical" evidence="7">
    <location>
        <begin position="111"/>
        <end position="136"/>
    </location>
</feature>
<evidence type="ECO:0000256" key="2">
    <source>
        <dbReference type="ARBA" id="ARBA00022448"/>
    </source>
</evidence>
<feature type="transmembrane region" description="Helical" evidence="7">
    <location>
        <begin position="524"/>
        <end position="544"/>
    </location>
</feature>
<dbReference type="PANTHER" id="PTHR42718">
    <property type="entry name" value="MAJOR FACILITATOR SUPERFAMILY MULTIDRUG TRANSPORTER MFSC"/>
    <property type="match status" value="1"/>
</dbReference>
<dbReference type="InterPro" id="IPR036259">
    <property type="entry name" value="MFS_trans_sf"/>
</dbReference>
<feature type="transmembrane region" description="Helical" evidence="7">
    <location>
        <begin position="284"/>
        <end position="312"/>
    </location>
</feature>
<keyword evidence="3" id="KW-1003">Cell membrane</keyword>
<dbReference type="EMBL" id="WJHE01000344">
    <property type="protein sequence ID" value="MST32616.1"/>
    <property type="molecule type" value="Genomic_DNA"/>
</dbReference>
<evidence type="ECO:0000313" key="10">
    <source>
        <dbReference type="Proteomes" id="UP000437736"/>
    </source>
</evidence>
<accession>A0ABW9QSY2</accession>
<dbReference type="PROSITE" id="PS50850">
    <property type="entry name" value="MFS"/>
    <property type="match status" value="1"/>
</dbReference>
<comment type="caution">
    <text evidence="9">The sequence shown here is derived from an EMBL/GenBank/DDBJ whole genome shotgun (WGS) entry which is preliminary data.</text>
</comment>
<dbReference type="CDD" id="cd17321">
    <property type="entry name" value="MFS_MMR_MDR_like"/>
    <property type="match status" value="1"/>
</dbReference>
<feature type="transmembrane region" description="Helical" evidence="7">
    <location>
        <begin position="324"/>
        <end position="344"/>
    </location>
</feature>
<dbReference type="InterPro" id="IPR011701">
    <property type="entry name" value="MFS"/>
</dbReference>
<keyword evidence="4 7" id="KW-0812">Transmembrane</keyword>
<feature type="transmembrane region" description="Helical" evidence="7">
    <location>
        <begin position="148"/>
        <end position="171"/>
    </location>
</feature>
<keyword evidence="5 7" id="KW-1133">Transmembrane helix</keyword>
<feature type="transmembrane region" description="Helical" evidence="7">
    <location>
        <begin position="207"/>
        <end position="231"/>
    </location>
</feature>
<feature type="domain" description="Major facilitator superfamily (MFS) profile" evidence="8">
    <location>
        <begin position="13"/>
        <end position="488"/>
    </location>
</feature>
<feature type="transmembrane region" description="Helical" evidence="7">
    <location>
        <begin position="12"/>
        <end position="39"/>
    </location>
</feature>
<dbReference type="SUPFAM" id="SSF103473">
    <property type="entry name" value="MFS general substrate transporter"/>
    <property type="match status" value="2"/>
</dbReference>
<evidence type="ECO:0000256" key="1">
    <source>
        <dbReference type="ARBA" id="ARBA00004651"/>
    </source>
</evidence>
<feature type="transmembrane region" description="Helical" evidence="7">
    <location>
        <begin position="243"/>
        <end position="263"/>
    </location>
</feature>
<feature type="transmembrane region" description="Helical" evidence="7">
    <location>
        <begin position="380"/>
        <end position="406"/>
    </location>
</feature>
<gene>
    <name evidence="9" type="ORF">GHK86_07760</name>
</gene>